<dbReference type="Proteomes" id="UP000595610">
    <property type="component" value="Chromosome 2"/>
</dbReference>
<evidence type="ECO:0000256" key="6">
    <source>
        <dbReference type="PROSITE-ProRule" id="PRU00433"/>
    </source>
</evidence>
<dbReference type="InterPro" id="IPR004852">
    <property type="entry name" value="Di-haem_cyt_c_peroxidsae"/>
</dbReference>
<feature type="domain" description="Cytochrome c" evidence="7">
    <location>
        <begin position="183"/>
        <end position="315"/>
    </location>
</feature>
<dbReference type="AlphaFoldDB" id="A0A7T4TAF8"/>
<dbReference type="EMBL" id="CP066076">
    <property type="protein sequence ID" value="QQC66107.1"/>
    <property type="molecule type" value="Genomic_DNA"/>
</dbReference>
<dbReference type="PANTHER" id="PTHR30600">
    <property type="entry name" value="CYTOCHROME C PEROXIDASE-RELATED"/>
    <property type="match status" value="1"/>
</dbReference>
<evidence type="ECO:0000313" key="8">
    <source>
        <dbReference type="EMBL" id="QQC66107.1"/>
    </source>
</evidence>
<dbReference type="SMART" id="SM01235">
    <property type="entry name" value="Haem_bd"/>
    <property type="match status" value="1"/>
</dbReference>
<dbReference type="GO" id="GO:0030313">
    <property type="term" value="C:cell envelope"/>
    <property type="evidence" value="ECO:0007669"/>
    <property type="project" value="UniProtKB-SubCell"/>
</dbReference>
<evidence type="ECO:0000256" key="5">
    <source>
        <dbReference type="ARBA" id="ARBA00023004"/>
    </source>
</evidence>
<proteinExistence type="predicted"/>
<accession>A0A7T4TAF8</accession>
<dbReference type="KEGG" id="pgis:I6I06_25350"/>
<evidence type="ECO:0000256" key="4">
    <source>
        <dbReference type="ARBA" id="ARBA00023002"/>
    </source>
</evidence>
<evidence type="ECO:0000313" key="9">
    <source>
        <dbReference type="Proteomes" id="UP000595610"/>
    </source>
</evidence>
<dbReference type="Pfam" id="PF03150">
    <property type="entry name" value="CCP_MauG"/>
    <property type="match status" value="1"/>
</dbReference>
<gene>
    <name evidence="8" type="ORF">I6I06_25350</name>
</gene>
<keyword evidence="2 6" id="KW-0349">Heme</keyword>
<keyword evidence="3 6" id="KW-0479">Metal-binding</keyword>
<comment type="subcellular location">
    <subcellularLocation>
        <location evidence="1">Cell envelope</location>
    </subcellularLocation>
</comment>
<dbReference type="InterPro" id="IPR051395">
    <property type="entry name" value="Cytochrome_c_Peroxidase/MauG"/>
</dbReference>
<dbReference type="RefSeq" id="WP_042324684.1">
    <property type="nucleotide sequence ID" value="NZ_CP066076.1"/>
</dbReference>
<dbReference type="InterPro" id="IPR036909">
    <property type="entry name" value="Cyt_c-like_dom_sf"/>
</dbReference>
<name>A0A7T4TAF8_9BURK</name>
<keyword evidence="5 6" id="KW-0408">Iron</keyword>
<protein>
    <submittedName>
        <fullName evidence="8">Heme-binding domain-containing protein</fullName>
    </submittedName>
</protein>
<dbReference type="PROSITE" id="PS51007">
    <property type="entry name" value="CYTC"/>
    <property type="match status" value="2"/>
</dbReference>
<evidence type="ECO:0000259" key="7">
    <source>
        <dbReference type="PROSITE" id="PS51007"/>
    </source>
</evidence>
<keyword evidence="9" id="KW-1185">Reference proteome</keyword>
<dbReference type="Gene3D" id="1.10.760.10">
    <property type="entry name" value="Cytochrome c-like domain"/>
    <property type="match status" value="2"/>
</dbReference>
<evidence type="ECO:0000256" key="1">
    <source>
        <dbReference type="ARBA" id="ARBA00004196"/>
    </source>
</evidence>
<dbReference type="Pfam" id="PF14376">
    <property type="entry name" value="Haem_bd"/>
    <property type="match status" value="1"/>
</dbReference>
<sequence>MLKKFLLAAGGVVASGYFALSGYAWYHDRAYAAQSAQRTSWSVENGRIRTLLDERACYYCHASTQKLPGYARLPGISQLSAYDVEAGSKAFQIDALFASLQNGTPAPEADLAKLEAVVKDNSMPPLRFRAVHWNAALSNADRALLLAWIGKQRQTHYASADVAAEFSNEPVQPLPASIPVESRKVALGERLFHDPRLSADNTVSCASCHKLSKGGVDGLKTSLGVGAQVGPINAPTVFNAALNHRQFWDGRAGTLQEQAGGPPLNPIEMASTSWAQIIAKLEQDKSLSDAFRKVYPDGYSGAAITDAIAEFEKTLITPSRFDAYLRGKKTALNAVELRGYELFKTNRCATCHVGQNLGGQSFEMMGLKGDYFHDRGTALTAADNGRLSATGDERDRYRFKTPTLRNVELTAPYFHDGSTGDLNEAVRVMLKYQTGKELPDADVDALVAFLKSLTGTYKPYAAH</sequence>
<feature type="domain" description="Cytochrome c" evidence="7">
    <location>
        <begin position="334"/>
        <end position="454"/>
    </location>
</feature>
<dbReference type="SUPFAM" id="SSF46626">
    <property type="entry name" value="Cytochrome c"/>
    <property type="match status" value="2"/>
</dbReference>
<dbReference type="InterPro" id="IPR025992">
    <property type="entry name" value="Haem-bd"/>
</dbReference>
<dbReference type="GO" id="GO:0020037">
    <property type="term" value="F:heme binding"/>
    <property type="evidence" value="ECO:0007669"/>
    <property type="project" value="InterPro"/>
</dbReference>
<dbReference type="GO" id="GO:0004130">
    <property type="term" value="F:cytochrome-c peroxidase activity"/>
    <property type="evidence" value="ECO:0007669"/>
    <property type="project" value="TreeGrafter"/>
</dbReference>
<dbReference type="GO" id="GO:0046872">
    <property type="term" value="F:metal ion binding"/>
    <property type="evidence" value="ECO:0007669"/>
    <property type="project" value="UniProtKB-KW"/>
</dbReference>
<reference evidence="8 9" key="1">
    <citation type="submission" date="2020-12" db="EMBL/GenBank/DDBJ databases">
        <title>FDA dAtabase for Regulatory Grade micrObial Sequences (FDA-ARGOS): Supporting development and validation of Infectious Disease Dx tests.</title>
        <authorList>
            <person name="Nelson B."/>
            <person name="Plummer A."/>
            <person name="Tallon L."/>
            <person name="Sadzewicz L."/>
            <person name="Zhao X."/>
            <person name="Boylan J."/>
            <person name="Ott S."/>
            <person name="Bowen H."/>
            <person name="Vavikolanu K."/>
            <person name="Mehta A."/>
            <person name="Aluvathingal J."/>
            <person name="Nadendla S."/>
            <person name="Myers T."/>
            <person name="Yan Y."/>
            <person name="Sichtig H."/>
        </authorList>
    </citation>
    <scope>NUCLEOTIDE SEQUENCE [LARGE SCALE GENOMIC DNA]</scope>
    <source>
        <strain evidence="8 9">FDAARGOS_1049</strain>
    </source>
</reference>
<evidence type="ECO:0000256" key="2">
    <source>
        <dbReference type="ARBA" id="ARBA00022617"/>
    </source>
</evidence>
<dbReference type="Pfam" id="PF00034">
    <property type="entry name" value="Cytochrom_C"/>
    <property type="match status" value="1"/>
</dbReference>
<keyword evidence="4" id="KW-0560">Oxidoreductase</keyword>
<dbReference type="GO" id="GO:0009055">
    <property type="term" value="F:electron transfer activity"/>
    <property type="evidence" value="ECO:0007669"/>
    <property type="project" value="InterPro"/>
</dbReference>
<evidence type="ECO:0000256" key="3">
    <source>
        <dbReference type="ARBA" id="ARBA00022723"/>
    </source>
</evidence>
<dbReference type="InterPro" id="IPR009056">
    <property type="entry name" value="Cyt_c-like_dom"/>
</dbReference>
<organism evidence="8 9">
    <name type="scientific">Paraburkholderia ginsengisoli</name>
    <dbReference type="NCBI Taxonomy" id="311231"/>
    <lineage>
        <taxon>Bacteria</taxon>
        <taxon>Pseudomonadati</taxon>
        <taxon>Pseudomonadota</taxon>
        <taxon>Betaproteobacteria</taxon>
        <taxon>Burkholderiales</taxon>
        <taxon>Burkholderiaceae</taxon>
        <taxon>Paraburkholderia</taxon>
    </lineage>
</organism>
<dbReference type="PANTHER" id="PTHR30600:SF7">
    <property type="entry name" value="CYTOCHROME C PEROXIDASE-RELATED"/>
    <property type="match status" value="1"/>
</dbReference>